<keyword evidence="3" id="KW-1185">Reference proteome</keyword>
<name>A0A087YRE3_POEFO</name>
<accession>A0A087YRE3</accession>
<feature type="chain" id="PRO_5001834920" evidence="1">
    <location>
        <begin position="34"/>
        <end position="66"/>
    </location>
</feature>
<evidence type="ECO:0000313" key="3">
    <source>
        <dbReference type="Proteomes" id="UP000028760"/>
    </source>
</evidence>
<reference evidence="3" key="1">
    <citation type="submission" date="2013-10" db="EMBL/GenBank/DDBJ databases">
        <authorList>
            <person name="Schartl M."/>
            <person name="Warren W."/>
        </authorList>
    </citation>
    <scope>NUCLEOTIDE SEQUENCE [LARGE SCALE GENOMIC DNA]</scope>
    <source>
        <strain evidence="3">female</strain>
    </source>
</reference>
<evidence type="ECO:0000256" key="1">
    <source>
        <dbReference type="SAM" id="SignalP"/>
    </source>
</evidence>
<dbReference type="Ensembl" id="ENSPFOT00000020620.1">
    <property type="protein sequence ID" value="ENSPFOP00000020596.1"/>
    <property type="gene ID" value="ENSPFOG00000020470.1"/>
</dbReference>
<dbReference type="AlphaFoldDB" id="A0A087YRE3"/>
<proteinExistence type="predicted"/>
<dbReference type="Proteomes" id="UP000028760">
    <property type="component" value="Unassembled WGS sequence"/>
</dbReference>
<sequence length="66" mass="6622">RHGAGGHRGGLGFGGSGGCSLLLFEGILSAAQGGDHAVAELLVQADVDHWVVNGGCLGKESWDGHK</sequence>
<keyword evidence="1" id="KW-0732">Signal</keyword>
<dbReference type="EMBL" id="AYCK01009222">
    <property type="status" value="NOT_ANNOTATED_CDS"/>
    <property type="molecule type" value="Genomic_DNA"/>
</dbReference>
<reference evidence="2" key="3">
    <citation type="submission" date="2025-09" db="UniProtKB">
        <authorList>
            <consortium name="Ensembl"/>
        </authorList>
    </citation>
    <scope>IDENTIFICATION</scope>
</reference>
<feature type="signal peptide" evidence="1">
    <location>
        <begin position="1"/>
        <end position="33"/>
    </location>
</feature>
<organism evidence="2 3">
    <name type="scientific">Poecilia formosa</name>
    <name type="common">Amazon molly</name>
    <name type="synonym">Limia formosa</name>
    <dbReference type="NCBI Taxonomy" id="48698"/>
    <lineage>
        <taxon>Eukaryota</taxon>
        <taxon>Metazoa</taxon>
        <taxon>Chordata</taxon>
        <taxon>Craniata</taxon>
        <taxon>Vertebrata</taxon>
        <taxon>Euteleostomi</taxon>
        <taxon>Actinopterygii</taxon>
        <taxon>Neopterygii</taxon>
        <taxon>Teleostei</taxon>
        <taxon>Neoteleostei</taxon>
        <taxon>Acanthomorphata</taxon>
        <taxon>Ovalentaria</taxon>
        <taxon>Atherinomorphae</taxon>
        <taxon>Cyprinodontiformes</taxon>
        <taxon>Poeciliidae</taxon>
        <taxon>Poeciliinae</taxon>
        <taxon>Poecilia</taxon>
    </lineage>
</organism>
<reference evidence="2" key="2">
    <citation type="submission" date="2025-08" db="UniProtKB">
        <authorList>
            <consortium name="Ensembl"/>
        </authorList>
    </citation>
    <scope>IDENTIFICATION</scope>
</reference>
<evidence type="ECO:0000313" key="2">
    <source>
        <dbReference type="Ensembl" id="ENSPFOP00000020596.1"/>
    </source>
</evidence>
<protein>
    <submittedName>
        <fullName evidence="2">Uncharacterized protein</fullName>
    </submittedName>
</protein>